<name>V2WL23_MONRO</name>
<evidence type="ECO:0000313" key="2">
    <source>
        <dbReference type="Proteomes" id="UP000017559"/>
    </source>
</evidence>
<reference evidence="1 2" key="1">
    <citation type="journal article" date="2014" name="BMC Genomics">
        <title>Genome and secretome analysis of the hemibiotrophic fungal pathogen, Moniliophthora roreri, which causes frosty pod rot disease of cacao: mechanisms of the biotrophic and necrotrophic phases.</title>
        <authorList>
            <person name="Meinhardt L.W."/>
            <person name="Costa G.G.L."/>
            <person name="Thomazella D.P.T."/>
            <person name="Teixeira P.J.P.L."/>
            <person name="Carazzolle M.F."/>
            <person name="Schuster S.C."/>
            <person name="Carlson J.E."/>
            <person name="Guiltinan M.J."/>
            <person name="Mieczkowski P."/>
            <person name="Farmer A."/>
            <person name="Ramaraj T."/>
            <person name="Crozier J."/>
            <person name="Davis R.E."/>
            <person name="Shao J."/>
            <person name="Melnick R.L."/>
            <person name="Pereira G.A.G."/>
            <person name="Bailey B.A."/>
        </authorList>
    </citation>
    <scope>NUCLEOTIDE SEQUENCE [LARGE SCALE GENOMIC DNA]</scope>
    <source>
        <strain evidence="1 2">MCA 2997</strain>
    </source>
</reference>
<sequence length="57" mass="6278">MVIFDLCTNTMSTAAKKIRKANSATVKPRMLDYITNNLELDGGDVSLDPPIAHKDDK</sequence>
<dbReference type="Proteomes" id="UP000017559">
    <property type="component" value="Unassembled WGS sequence"/>
</dbReference>
<dbReference type="EMBL" id="AWSO01001997">
    <property type="protein sequence ID" value="ESK82277.1"/>
    <property type="molecule type" value="Genomic_DNA"/>
</dbReference>
<organism evidence="1 2">
    <name type="scientific">Moniliophthora roreri (strain MCA 2997)</name>
    <name type="common">Cocoa frosty pod rot fungus</name>
    <name type="synonym">Crinipellis roreri</name>
    <dbReference type="NCBI Taxonomy" id="1381753"/>
    <lineage>
        <taxon>Eukaryota</taxon>
        <taxon>Fungi</taxon>
        <taxon>Dikarya</taxon>
        <taxon>Basidiomycota</taxon>
        <taxon>Agaricomycotina</taxon>
        <taxon>Agaricomycetes</taxon>
        <taxon>Agaricomycetidae</taxon>
        <taxon>Agaricales</taxon>
        <taxon>Marasmiineae</taxon>
        <taxon>Marasmiaceae</taxon>
        <taxon>Moniliophthora</taxon>
    </lineage>
</organism>
<evidence type="ECO:0000313" key="1">
    <source>
        <dbReference type="EMBL" id="ESK82277.1"/>
    </source>
</evidence>
<keyword evidence="2" id="KW-1185">Reference proteome</keyword>
<comment type="caution">
    <text evidence="1">The sequence shown here is derived from an EMBL/GenBank/DDBJ whole genome shotgun (WGS) entry which is preliminary data.</text>
</comment>
<dbReference type="HOGENOM" id="CLU_2996975_0_0_1"/>
<dbReference type="OrthoDB" id="3160134at2759"/>
<accession>V2WL23</accession>
<dbReference type="AlphaFoldDB" id="V2WL23"/>
<proteinExistence type="predicted"/>
<dbReference type="KEGG" id="mrr:Moror_15480"/>
<gene>
    <name evidence="1" type="ORF">Moror_15480</name>
</gene>
<protein>
    <submittedName>
        <fullName evidence="1">Uncharacterized protein</fullName>
    </submittedName>
</protein>